<feature type="non-terminal residue" evidence="1">
    <location>
        <position position="1"/>
    </location>
</feature>
<dbReference type="PANTHER" id="PTHR43544:SF33">
    <property type="entry name" value="C-FACTOR"/>
    <property type="match status" value="1"/>
</dbReference>
<evidence type="ECO:0000313" key="2">
    <source>
        <dbReference type="Proteomes" id="UP001529510"/>
    </source>
</evidence>
<evidence type="ECO:0000313" key="1">
    <source>
        <dbReference type="EMBL" id="KAL0168098.1"/>
    </source>
</evidence>
<dbReference type="SUPFAM" id="SSF51735">
    <property type="entry name" value="NAD(P)-binding Rossmann-fold domains"/>
    <property type="match status" value="1"/>
</dbReference>
<dbReference type="EMBL" id="JAMKFB020000018">
    <property type="protein sequence ID" value="KAL0168098.1"/>
    <property type="molecule type" value="Genomic_DNA"/>
</dbReference>
<dbReference type="PANTHER" id="PTHR43544">
    <property type="entry name" value="SHORT-CHAIN DEHYDROGENASE/REDUCTASE"/>
    <property type="match status" value="1"/>
</dbReference>
<sequence length="62" mass="6398">TTSPTSIAEASKLVEAKLEGKGLNLIINNAGVNIPGSLAETGKQEMVDVYTTNVVGPMLIAK</sequence>
<feature type="non-terminal residue" evidence="1">
    <location>
        <position position="62"/>
    </location>
</feature>
<keyword evidence="2" id="KW-1185">Reference proteome</keyword>
<dbReference type="Proteomes" id="UP001529510">
    <property type="component" value="Unassembled WGS sequence"/>
</dbReference>
<dbReference type="Gene3D" id="3.40.50.720">
    <property type="entry name" value="NAD(P)-binding Rossmann-like Domain"/>
    <property type="match status" value="1"/>
</dbReference>
<protein>
    <submittedName>
        <fullName evidence="1">Uncharacterized protein</fullName>
    </submittedName>
</protein>
<dbReference type="InterPro" id="IPR036291">
    <property type="entry name" value="NAD(P)-bd_dom_sf"/>
</dbReference>
<organism evidence="1 2">
    <name type="scientific">Cirrhinus mrigala</name>
    <name type="common">Mrigala</name>
    <dbReference type="NCBI Taxonomy" id="683832"/>
    <lineage>
        <taxon>Eukaryota</taxon>
        <taxon>Metazoa</taxon>
        <taxon>Chordata</taxon>
        <taxon>Craniata</taxon>
        <taxon>Vertebrata</taxon>
        <taxon>Euteleostomi</taxon>
        <taxon>Actinopterygii</taxon>
        <taxon>Neopterygii</taxon>
        <taxon>Teleostei</taxon>
        <taxon>Ostariophysi</taxon>
        <taxon>Cypriniformes</taxon>
        <taxon>Cyprinidae</taxon>
        <taxon>Labeoninae</taxon>
        <taxon>Labeonini</taxon>
        <taxon>Cirrhinus</taxon>
    </lineage>
</organism>
<proteinExistence type="predicted"/>
<gene>
    <name evidence="1" type="ORF">M9458_036320</name>
</gene>
<dbReference type="AlphaFoldDB" id="A0ABD0P1U8"/>
<accession>A0ABD0P1U8</accession>
<comment type="caution">
    <text evidence="1">The sequence shown here is derived from an EMBL/GenBank/DDBJ whole genome shotgun (WGS) entry which is preliminary data.</text>
</comment>
<dbReference type="InterPro" id="IPR051468">
    <property type="entry name" value="Fungal_SecMetab_SDRs"/>
</dbReference>
<name>A0ABD0P1U8_CIRMR</name>
<reference evidence="1 2" key="1">
    <citation type="submission" date="2024-05" db="EMBL/GenBank/DDBJ databases">
        <title>Genome sequencing and assembly of Indian major carp, Cirrhinus mrigala (Hamilton, 1822).</title>
        <authorList>
            <person name="Mohindra V."/>
            <person name="Chowdhury L.M."/>
            <person name="Lal K."/>
            <person name="Jena J.K."/>
        </authorList>
    </citation>
    <scope>NUCLEOTIDE SEQUENCE [LARGE SCALE GENOMIC DNA]</scope>
    <source>
        <strain evidence="1">CM1030</strain>
        <tissue evidence="1">Blood</tissue>
    </source>
</reference>